<keyword evidence="5" id="KW-1185">Reference proteome</keyword>
<gene>
    <name evidence="4" type="ORF">FXN63_05440</name>
</gene>
<keyword evidence="1" id="KW-0805">Transcription regulation</keyword>
<dbReference type="SUPFAM" id="SSF46689">
    <property type="entry name" value="Homeodomain-like"/>
    <property type="match status" value="2"/>
</dbReference>
<proteinExistence type="predicted"/>
<dbReference type="EMBL" id="CP043046">
    <property type="protein sequence ID" value="QEI05349.1"/>
    <property type="molecule type" value="Genomic_DNA"/>
</dbReference>
<dbReference type="InterPro" id="IPR029062">
    <property type="entry name" value="Class_I_gatase-like"/>
</dbReference>
<dbReference type="CDD" id="cd03137">
    <property type="entry name" value="GATase1_AraC_1"/>
    <property type="match status" value="1"/>
</dbReference>
<organism evidence="4 5">
    <name type="scientific">Pigmentiphaga aceris</name>
    <dbReference type="NCBI Taxonomy" id="1940612"/>
    <lineage>
        <taxon>Bacteria</taxon>
        <taxon>Pseudomonadati</taxon>
        <taxon>Pseudomonadota</taxon>
        <taxon>Betaproteobacteria</taxon>
        <taxon>Burkholderiales</taxon>
        <taxon>Alcaligenaceae</taxon>
        <taxon>Pigmentiphaga</taxon>
    </lineage>
</organism>
<evidence type="ECO:0000256" key="1">
    <source>
        <dbReference type="ARBA" id="ARBA00023015"/>
    </source>
</evidence>
<name>A0A5C0AST3_9BURK</name>
<dbReference type="KEGG" id="pacr:FXN63_05440"/>
<evidence type="ECO:0000313" key="5">
    <source>
        <dbReference type="Proteomes" id="UP000325161"/>
    </source>
</evidence>
<reference evidence="4 5" key="1">
    <citation type="submission" date="2019-08" db="EMBL/GenBank/DDBJ databases">
        <title>Amphibian skin-associated Pigmentiphaga: genome sequence and occurrence across geography and hosts.</title>
        <authorList>
            <person name="Bletz M.C."/>
            <person name="Bunk B."/>
            <person name="Sproeer C."/>
            <person name="Biwer P."/>
            <person name="Reiter S."/>
            <person name="Rabemananjara F.C.E."/>
            <person name="Schulz S."/>
            <person name="Overmann J."/>
            <person name="Vences M."/>
        </authorList>
    </citation>
    <scope>NUCLEOTIDE SEQUENCE [LARGE SCALE GENOMIC DNA]</scope>
    <source>
        <strain evidence="4 5">Mada1488</strain>
    </source>
</reference>
<dbReference type="InterPro" id="IPR018060">
    <property type="entry name" value="HTH_AraC"/>
</dbReference>
<sequence>MKPVLFIVLPELVLLDVAGPAEAFRIAATRQPDSYTLSYHGPQPTVRSASGLTIADLQPLPDQVPDNAIVVIAGISGAAMTLASAPAKAVVDWLARLYRPDGFQLMGVCAGSLFAAAAGLLQGRQCTTHHSYLDELRTLAPEARVHDNRIFVEDGNIFTSAGITAGIDLSLHLIAQQCDPRLACEVARDMVVYLRRAGQDPAMSPWLTHRNHLHPLVHRVQDAITRDPAADWTANKLAALAHTSARHLGRLFAEQAECSPLEYLHRVRLALARQMLRDTAHSVERIAEQTGFGSARQLRRVWRRYESASPAAHRHPLQ</sequence>
<dbReference type="PANTHER" id="PTHR43130:SF3">
    <property type="entry name" value="HTH-TYPE TRANSCRIPTIONAL REGULATOR RV1931C"/>
    <property type="match status" value="1"/>
</dbReference>
<feature type="domain" description="HTH araC/xylS-type" evidence="3">
    <location>
        <begin position="218"/>
        <end position="316"/>
    </location>
</feature>
<dbReference type="Proteomes" id="UP000325161">
    <property type="component" value="Chromosome"/>
</dbReference>
<dbReference type="SMART" id="SM00342">
    <property type="entry name" value="HTH_ARAC"/>
    <property type="match status" value="1"/>
</dbReference>
<dbReference type="Pfam" id="PF01965">
    <property type="entry name" value="DJ-1_PfpI"/>
    <property type="match status" value="1"/>
</dbReference>
<dbReference type="SUPFAM" id="SSF52317">
    <property type="entry name" value="Class I glutamine amidotransferase-like"/>
    <property type="match status" value="1"/>
</dbReference>
<dbReference type="RefSeq" id="WP_148813503.1">
    <property type="nucleotide sequence ID" value="NZ_CP043046.1"/>
</dbReference>
<evidence type="ECO:0000256" key="2">
    <source>
        <dbReference type="ARBA" id="ARBA00023163"/>
    </source>
</evidence>
<dbReference type="PROSITE" id="PS01124">
    <property type="entry name" value="HTH_ARAC_FAMILY_2"/>
    <property type="match status" value="1"/>
</dbReference>
<dbReference type="GO" id="GO:0043565">
    <property type="term" value="F:sequence-specific DNA binding"/>
    <property type="evidence" value="ECO:0007669"/>
    <property type="project" value="InterPro"/>
</dbReference>
<dbReference type="AlphaFoldDB" id="A0A5C0AST3"/>
<accession>A0A5C0AST3</accession>
<dbReference type="InterPro" id="IPR002818">
    <property type="entry name" value="DJ-1/PfpI"/>
</dbReference>
<dbReference type="InterPro" id="IPR009057">
    <property type="entry name" value="Homeodomain-like_sf"/>
</dbReference>
<keyword evidence="2" id="KW-0804">Transcription</keyword>
<evidence type="ECO:0000313" key="4">
    <source>
        <dbReference type="EMBL" id="QEI05349.1"/>
    </source>
</evidence>
<dbReference type="InterPro" id="IPR052158">
    <property type="entry name" value="INH-QAR"/>
</dbReference>
<dbReference type="PANTHER" id="PTHR43130">
    <property type="entry name" value="ARAC-FAMILY TRANSCRIPTIONAL REGULATOR"/>
    <property type="match status" value="1"/>
</dbReference>
<dbReference type="Gene3D" id="3.40.50.880">
    <property type="match status" value="1"/>
</dbReference>
<protein>
    <submittedName>
        <fullName evidence="4">Helix-turn-helix domain-containing protein</fullName>
    </submittedName>
</protein>
<evidence type="ECO:0000259" key="3">
    <source>
        <dbReference type="PROSITE" id="PS01124"/>
    </source>
</evidence>
<dbReference type="Gene3D" id="1.10.10.60">
    <property type="entry name" value="Homeodomain-like"/>
    <property type="match status" value="1"/>
</dbReference>
<dbReference type="GO" id="GO:0003700">
    <property type="term" value="F:DNA-binding transcription factor activity"/>
    <property type="evidence" value="ECO:0007669"/>
    <property type="project" value="InterPro"/>
</dbReference>
<dbReference type="OrthoDB" id="8543772at2"/>
<dbReference type="Pfam" id="PF12833">
    <property type="entry name" value="HTH_18"/>
    <property type="match status" value="1"/>
</dbReference>